<reference evidence="2 3" key="1">
    <citation type="submission" date="2019-07" db="EMBL/GenBank/DDBJ databases">
        <title>Draft genome assembly of a fouling barnacle, Amphibalanus amphitrite (Darwin, 1854): The first reference genome for Thecostraca.</title>
        <authorList>
            <person name="Kim W."/>
        </authorList>
    </citation>
    <scope>NUCLEOTIDE SEQUENCE [LARGE SCALE GENOMIC DNA]</scope>
    <source>
        <strain evidence="2">SNU_AA5</strain>
        <tissue evidence="2">Soma without cirri and trophi</tissue>
    </source>
</reference>
<gene>
    <name evidence="2" type="ORF">FJT64_019634</name>
</gene>
<dbReference type="Proteomes" id="UP000440578">
    <property type="component" value="Unassembled WGS sequence"/>
</dbReference>
<dbReference type="EMBL" id="VIIS01000423">
    <property type="protein sequence ID" value="KAF0309224.1"/>
    <property type="molecule type" value="Genomic_DNA"/>
</dbReference>
<proteinExistence type="predicted"/>
<comment type="caution">
    <text evidence="2">The sequence shown here is derived from an EMBL/GenBank/DDBJ whole genome shotgun (WGS) entry which is preliminary data.</text>
</comment>
<keyword evidence="3" id="KW-1185">Reference proteome</keyword>
<evidence type="ECO:0000313" key="3">
    <source>
        <dbReference type="Proteomes" id="UP000440578"/>
    </source>
</evidence>
<organism evidence="2 3">
    <name type="scientific">Amphibalanus amphitrite</name>
    <name type="common">Striped barnacle</name>
    <name type="synonym">Balanus amphitrite</name>
    <dbReference type="NCBI Taxonomy" id="1232801"/>
    <lineage>
        <taxon>Eukaryota</taxon>
        <taxon>Metazoa</taxon>
        <taxon>Ecdysozoa</taxon>
        <taxon>Arthropoda</taxon>
        <taxon>Crustacea</taxon>
        <taxon>Multicrustacea</taxon>
        <taxon>Cirripedia</taxon>
        <taxon>Thoracica</taxon>
        <taxon>Thoracicalcarea</taxon>
        <taxon>Balanomorpha</taxon>
        <taxon>Balanoidea</taxon>
        <taxon>Balanidae</taxon>
        <taxon>Amphibalaninae</taxon>
        <taxon>Amphibalanus</taxon>
    </lineage>
</organism>
<evidence type="ECO:0000256" key="1">
    <source>
        <dbReference type="SAM" id="MobiDB-lite"/>
    </source>
</evidence>
<feature type="region of interest" description="Disordered" evidence="1">
    <location>
        <begin position="55"/>
        <end position="91"/>
    </location>
</feature>
<evidence type="ECO:0000313" key="2">
    <source>
        <dbReference type="EMBL" id="KAF0309224.1"/>
    </source>
</evidence>
<dbReference type="AlphaFoldDB" id="A0A6A4WZE5"/>
<accession>A0A6A4WZE5</accession>
<sequence>MAERDAVRKLEAGLRGEADHVSFVPHCILELLDLREYAEDEQGREQLIARQLATVGRGLQNDPEAQRRQRPDGSAGAPPVKDQATDTTDWA</sequence>
<name>A0A6A4WZE5_AMPAM</name>
<protein>
    <submittedName>
        <fullName evidence="2">Uncharacterized protein</fullName>
    </submittedName>
</protein>